<dbReference type="PANTHER" id="PTHR15323:SF6">
    <property type="entry name" value="CELL DIVISION CYCLE PROTEIN 123 HOMOLOG"/>
    <property type="match status" value="1"/>
</dbReference>
<dbReference type="InterPro" id="IPR009772">
    <property type="entry name" value="CDC123"/>
</dbReference>
<name>A0A8J1U8L3_OWEFU</name>
<dbReference type="Pfam" id="PF07065">
    <property type="entry name" value="D123"/>
    <property type="match status" value="1"/>
</dbReference>
<dbReference type="AlphaFoldDB" id="A0A8J1U8L3"/>
<dbReference type="EMBL" id="CAIIXF020000001">
    <property type="protein sequence ID" value="CAH1773218.1"/>
    <property type="molecule type" value="Genomic_DNA"/>
</dbReference>
<protein>
    <submittedName>
        <fullName evidence="2">Uncharacterized protein</fullName>
    </submittedName>
</protein>
<evidence type="ECO:0000313" key="2">
    <source>
        <dbReference type="EMBL" id="CAH1773218.1"/>
    </source>
</evidence>
<keyword evidence="3" id="KW-1185">Reference proteome</keyword>
<comment type="similarity">
    <text evidence="1">Belongs to the CDC123 family.</text>
</comment>
<organism evidence="2 3">
    <name type="scientific">Owenia fusiformis</name>
    <name type="common">Polychaete worm</name>
    <dbReference type="NCBI Taxonomy" id="6347"/>
    <lineage>
        <taxon>Eukaryota</taxon>
        <taxon>Metazoa</taxon>
        <taxon>Spiralia</taxon>
        <taxon>Lophotrochozoa</taxon>
        <taxon>Annelida</taxon>
        <taxon>Polychaeta</taxon>
        <taxon>Sedentaria</taxon>
        <taxon>Canalipalpata</taxon>
        <taxon>Sabellida</taxon>
        <taxon>Oweniida</taxon>
        <taxon>Oweniidae</taxon>
        <taxon>Owenia</taxon>
    </lineage>
</organism>
<gene>
    <name evidence="2" type="ORF">OFUS_LOCUS844</name>
</gene>
<proteinExistence type="inferred from homology"/>
<evidence type="ECO:0000313" key="3">
    <source>
        <dbReference type="Proteomes" id="UP000749559"/>
    </source>
</evidence>
<dbReference type="GO" id="GO:0005737">
    <property type="term" value="C:cytoplasm"/>
    <property type="evidence" value="ECO:0007669"/>
    <property type="project" value="TreeGrafter"/>
</dbReference>
<comment type="caution">
    <text evidence="2">The sequence shown here is derived from an EMBL/GenBank/DDBJ whole genome shotgun (WGS) entry which is preliminary data.</text>
</comment>
<reference evidence="2" key="1">
    <citation type="submission" date="2022-03" db="EMBL/GenBank/DDBJ databases">
        <authorList>
            <person name="Martin C."/>
        </authorList>
    </citation>
    <scope>NUCLEOTIDE SEQUENCE</scope>
</reference>
<dbReference type="PANTHER" id="PTHR15323">
    <property type="entry name" value="D123 PROTEIN"/>
    <property type="match status" value="1"/>
</dbReference>
<accession>A0A8J1U8L3</accession>
<dbReference type="OrthoDB" id="360540at2759"/>
<evidence type="ECO:0000256" key="1">
    <source>
        <dbReference type="ARBA" id="ARBA00011047"/>
    </source>
</evidence>
<sequence>MASLEQQLKAIKLKKSAKPTSDFSNPKLGGFISEQEISDYQNSVLDVNTELWVDILKEETFPTKYCEITKEDANLFIEIYERLYKDIDESKIAGIDWRDGLNEQEVKQVEILRNRLQSKIDEFVKEGSDVFVKTSSRSAKDAPLVQKRFVDIFKKTINTCRDNSENSQISALLTAAFEAQRIHSAEEVFDMFLRSLRIYQDLTLARDNPERFNENFVIRKFIDIDIDMEFRGFVFEHDLVALSQYNYLIFSGRLLKEGKQISERIQRFFDKSIKEKMKQKNFPHDYVIDFAVCNNSTEEKIWVIEINPFLETTDGALFSWNKERHLLEGKEGFQLRLTKANKPGSIVMLPQSAKELLKKCMSG</sequence>
<dbReference type="Proteomes" id="UP000749559">
    <property type="component" value="Unassembled WGS sequence"/>
</dbReference>